<keyword evidence="2" id="KW-1185">Reference proteome</keyword>
<reference evidence="1 2" key="1">
    <citation type="journal article" date="2021" name="Hortic Res">
        <title>High-quality reference genome and annotation aids understanding of berry development for evergreen blueberry (Vaccinium darrowii).</title>
        <authorList>
            <person name="Yu J."/>
            <person name="Hulse-Kemp A.M."/>
            <person name="Babiker E."/>
            <person name="Staton M."/>
        </authorList>
    </citation>
    <scope>NUCLEOTIDE SEQUENCE [LARGE SCALE GENOMIC DNA]</scope>
    <source>
        <strain evidence="2">cv. NJ 8807/NJ 8810</strain>
        <tissue evidence="1">Young leaf</tissue>
    </source>
</reference>
<proteinExistence type="predicted"/>
<evidence type="ECO:0000313" key="2">
    <source>
        <dbReference type="Proteomes" id="UP000828048"/>
    </source>
</evidence>
<evidence type="ECO:0000313" key="1">
    <source>
        <dbReference type="EMBL" id="KAH7866813.1"/>
    </source>
</evidence>
<organism evidence="1 2">
    <name type="scientific">Vaccinium darrowii</name>
    <dbReference type="NCBI Taxonomy" id="229202"/>
    <lineage>
        <taxon>Eukaryota</taxon>
        <taxon>Viridiplantae</taxon>
        <taxon>Streptophyta</taxon>
        <taxon>Embryophyta</taxon>
        <taxon>Tracheophyta</taxon>
        <taxon>Spermatophyta</taxon>
        <taxon>Magnoliopsida</taxon>
        <taxon>eudicotyledons</taxon>
        <taxon>Gunneridae</taxon>
        <taxon>Pentapetalae</taxon>
        <taxon>asterids</taxon>
        <taxon>Ericales</taxon>
        <taxon>Ericaceae</taxon>
        <taxon>Vaccinioideae</taxon>
        <taxon>Vaccinieae</taxon>
        <taxon>Vaccinium</taxon>
    </lineage>
</organism>
<dbReference type="EMBL" id="CM037159">
    <property type="protein sequence ID" value="KAH7866813.1"/>
    <property type="molecule type" value="Genomic_DNA"/>
</dbReference>
<accession>A0ACB7ZMA9</accession>
<gene>
    <name evidence="1" type="ORF">Vadar_025347</name>
</gene>
<protein>
    <submittedName>
        <fullName evidence="1">Uncharacterized protein</fullName>
    </submittedName>
</protein>
<comment type="caution">
    <text evidence="1">The sequence shown here is derived from an EMBL/GenBank/DDBJ whole genome shotgun (WGS) entry which is preliminary data.</text>
</comment>
<sequence>MKAMETVQDLIEEFKLRTVYWVLCIFSVSYFLTHTSKSMWMNIPISILIVSVLRILFNEVEFHWKVRKIRKQTYLSILEKKQLSVNDSRLSTLPPPPKWKKKIDSPIVEASMKEFVNKLLQDFVTNLWYSDITPDTEAPQLMHAIIMDVLGEISGRVKEINLVDLLTRDVVDLVGDHLDLFRRNQAAIGVEVMGTLSSEERDERLKHHLTVSKELHPALISPECEYKVLQRIVGGLLAVVLRPREAQCPLVRCIARELVTCVVMQPIMNFASPMYVNELIEYIFLAAKDDGSKAAGDDQQPNVGGRTTDQTVASEVVPNGLTSRRNASSYDQGTNLAMSGIDNQKDISLDASENLNLHGEETMQPRPTDWARMIEAATQRRTEVLMPENLENMWAKGRNYGKKVQKNAAGGLQAPVSKGSGLNTIKPTKSSGKEISTHMPEISSPTENKALVKLPPRSHTETRLSEGNNNMMHLSHGLNKHHSISRAPLVGGLEDTASSTASGNKSGLKRSNSTSALQVQPNMEKAITNEGGGPIISEFYSPDFGRHNEMHPVKSASEIVFRSEGSHTPKLRSRVIGAYFEQLGSNSFAVYSIAVTDADRNTWFVKRRYRNFERLHRHLKDIPNYTLHLPPKRIFSSSTEDAFVHQRCIQLDKYLQDLLSIANVAEQHEVWDFLSVSSKNYSFGKSSSVMKSLAVSVDDAVDDIVRQFKGVSDGLIRKVVGSSSSPYEASPEISGRNLSWNADEISRHLSQQSTTESARSVSDEEGDKDGTRGHEDIGSSVQDNGWHSDNELCSKSFPPRVVKRSDKFGSLDSEKKHGLEAEPLSLSQGGYPAAGFPVTSDHLDYPAGVLPEWTPPNLSIPVLNLVDNIFQLKRRGWLRRQVFWISKQILQLMMEDAIDDWLLRQIQWLRRDDVVAQGIRWVQDVLWPYGTFFMRLRTQSESDDSQPNQRSFQTTNRSGNVAKPGSFEQRLEAARRASDVKKMIFNGAPTTLVSLIGHKQYRRCAKDIYFFLQSTICLKQLAYGILELVLISVFPELRDVVLEIHEKMRAQPV</sequence>
<name>A0ACB7ZMA9_9ERIC</name>
<dbReference type="Proteomes" id="UP000828048">
    <property type="component" value="Chromosome 9"/>
</dbReference>